<dbReference type="InterPro" id="IPR027417">
    <property type="entry name" value="P-loop_NTPase"/>
</dbReference>
<dbReference type="InterPro" id="IPR003593">
    <property type="entry name" value="AAA+_ATPase"/>
</dbReference>
<organism evidence="2 3">
    <name type="scientific">Candidatus Beckwithbacteria bacterium RIFCSPHIGHO2_12_FULL_47_17</name>
    <dbReference type="NCBI Taxonomy" id="1797460"/>
    <lineage>
        <taxon>Bacteria</taxon>
        <taxon>Candidatus Beckwithiibacteriota</taxon>
    </lineage>
</organism>
<dbReference type="AlphaFoldDB" id="A0A1F5DL04"/>
<dbReference type="InterPro" id="IPR041682">
    <property type="entry name" value="AAA_14"/>
</dbReference>
<evidence type="ECO:0000259" key="1">
    <source>
        <dbReference type="SMART" id="SM00382"/>
    </source>
</evidence>
<dbReference type="Gene3D" id="3.40.50.300">
    <property type="entry name" value="P-loop containing nucleotide triphosphate hydrolases"/>
    <property type="match status" value="1"/>
</dbReference>
<name>A0A1F5DL04_9BACT</name>
<comment type="caution">
    <text evidence="2">The sequence shown here is derived from an EMBL/GenBank/DDBJ whole genome shotgun (WGS) entry which is preliminary data.</text>
</comment>
<dbReference type="SUPFAM" id="SSF52540">
    <property type="entry name" value="P-loop containing nucleoside triphosphate hydrolases"/>
    <property type="match status" value="1"/>
</dbReference>
<proteinExistence type="predicted"/>
<dbReference type="Pfam" id="PF13173">
    <property type="entry name" value="AAA_14"/>
    <property type="match status" value="1"/>
</dbReference>
<gene>
    <name evidence="2" type="ORF">A3E73_00710</name>
</gene>
<dbReference type="Pfam" id="PF13635">
    <property type="entry name" value="DUF4143"/>
    <property type="match status" value="1"/>
</dbReference>
<dbReference type="SMART" id="SM00382">
    <property type="entry name" value="AAA"/>
    <property type="match status" value="1"/>
</dbReference>
<evidence type="ECO:0000313" key="3">
    <source>
        <dbReference type="Proteomes" id="UP000176791"/>
    </source>
</evidence>
<dbReference type="PANTHER" id="PTHR43566">
    <property type="entry name" value="CONSERVED PROTEIN"/>
    <property type="match status" value="1"/>
</dbReference>
<dbReference type="STRING" id="1797460.A3E73_00710"/>
<dbReference type="EMBL" id="MEZN01000037">
    <property type="protein sequence ID" value="OGD55686.1"/>
    <property type="molecule type" value="Genomic_DNA"/>
</dbReference>
<dbReference type="PANTHER" id="PTHR43566:SF1">
    <property type="entry name" value="AAA+ ATPASE DOMAIN-CONTAINING PROTEIN"/>
    <property type="match status" value="1"/>
</dbReference>
<reference evidence="2 3" key="1">
    <citation type="journal article" date="2016" name="Nat. Commun.">
        <title>Thousands of microbial genomes shed light on interconnected biogeochemical processes in an aquifer system.</title>
        <authorList>
            <person name="Anantharaman K."/>
            <person name="Brown C.T."/>
            <person name="Hug L.A."/>
            <person name="Sharon I."/>
            <person name="Castelle C.J."/>
            <person name="Probst A.J."/>
            <person name="Thomas B.C."/>
            <person name="Singh A."/>
            <person name="Wilkins M.J."/>
            <person name="Karaoz U."/>
            <person name="Brodie E.L."/>
            <person name="Williams K.H."/>
            <person name="Hubbard S.S."/>
            <person name="Banfield J.F."/>
        </authorList>
    </citation>
    <scope>NUCLEOTIDE SEQUENCE [LARGE SCALE GENOMIC DNA]</scope>
</reference>
<feature type="domain" description="AAA+ ATPase" evidence="1">
    <location>
        <begin position="18"/>
        <end position="134"/>
    </location>
</feature>
<dbReference type="InterPro" id="IPR025420">
    <property type="entry name" value="DUF4143"/>
</dbReference>
<dbReference type="Proteomes" id="UP000176791">
    <property type="component" value="Unassembled WGS sequence"/>
</dbReference>
<protein>
    <recommendedName>
        <fullName evidence="1">AAA+ ATPase domain-containing protein</fullName>
    </recommendedName>
</protein>
<sequence>MLINRTIFPSIKKILSGEPKIIVIYGPRQAGKTVLLTELIKSEKRKILFFQGDDLLTQDTFSSPRLDTLESTVGDAEIIVIDEAQKIDNIGQSLKLLYDNRPRFILATGSSSFHLANKLAESMTGRATFFTLYPLAISELPHEEIRFGLDKKLSELLIFGMYPKIHTINSQEQKEQYLLDIINTYLYQDILSFEGIRKPKKIIDLLQLLAFQIGNEVSIQELSQNLSLSKIVVEKYLDVLEKMFIVINIRGFSRNLRKEISKTSKYYFTDLGLRNAIIRNFNPLKLRADTGALFENFGILERIKRLSNTKKQANFYFWRTYDQKEIDLIEEKDGKLNALEFKFGDGKIPTATKSEFLKAYPQSEFKLISRENLDLFL</sequence>
<accession>A0A1F5DL04</accession>
<evidence type="ECO:0000313" key="2">
    <source>
        <dbReference type="EMBL" id="OGD55686.1"/>
    </source>
</evidence>